<evidence type="ECO:0000313" key="1">
    <source>
        <dbReference type="EMBL" id="PLW06719.1"/>
    </source>
</evidence>
<evidence type="ECO:0000313" key="2">
    <source>
        <dbReference type="Proteomes" id="UP000235392"/>
    </source>
</evidence>
<accession>A0A2N5S0H2</accession>
<protein>
    <submittedName>
        <fullName evidence="1">Uncharacterized protein</fullName>
    </submittedName>
</protein>
<proteinExistence type="predicted"/>
<dbReference type="EMBL" id="PGCI01001193">
    <property type="protein sequence ID" value="PLW06719.1"/>
    <property type="molecule type" value="Genomic_DNA"/>
</dbReference>
<reference evidence="1 2" key="1">
    <citation type="submission" date="2017-11" db="EMBL/GenBank/DDBJ databases">
        <title>De novo assembly and phasing of dikaryotic genomes from two isolates of Puccinia coronata f. sp. avenae, the causal agent of oat crown rust.</title>
        <authorList>
            <person name="Miller M.E."/>
            <person name="Zhang Y."/>
            <person name="Omidvar V."/>
            <person name="Sperschneider J."/>
            <person name="Schwessinger B."/>
            <person name="Raley C."/>
            <person name="Palmer J.M."/>
            <person name="Garnica D."/>
            <person name="Upadhyaya N."/>
            <person name="Rathjen J."/>
            <person name="Taylor J.M."/>
            <person name="Park R.F."/>
            <person name="Dodds P.N."/>
            <person name="Hirsch C.D."/>
            <person name="Kianian S.F."/>
            <person name="Figueroa M."/>
        </authorList>
    </citation>
    <scope>NUCLEOTIDE SEQUENCE [LARGE SCALE GENOMIC DNA]</scope>
    <source>
        <strain evidence="1">12SD80</strain>
    </source>
</reference>
<name>A0A2N5S0H2_9BASI</name>
<dbReference type="AlphaFoldDB" id="A0A2N5S0H2"/>
<sequence length="197" mass="21991">MNFPLCLCSNCKIQVGKLLIEKLKRLNQSNFSDYMLNLHSMIPGDPTTCKAQKKALRVTNAQKKTQDHPMKLSNDETKALKEMLIRNCHQFVKNLVPAGGMITARRFFGENEANAIARNLKKHGSVDNTEKVIGGELFLGQVEALIGWVEEFKRNHISGHPDSRLPIIEDRILIDITNVGGGPGSSNTVVPKRKRCT</sequence>
<organism evidence="1 2">
    <name type="scientific">Puccinia coronata f. sp. avenae</name>
    <dbReference type="NCBI Taxonomy" id="200324"/>
    <lineage>
        <taxon>Eukaryota</taxon>
        <taxon>Fungi</taxon>
        <taxon>Dikarya</taxon>
        <taxon>Basidiomycota</taxon>
        <taxon>Pucciniomycotina</taxon>
        <taxon>Pucciniomycetes</taxon>
        <taxon>Pucciniales</taxon>
        <taxon>Pucciniaceae</taxon>
        <taxon>Puccinia</taxon>
    </lineage>
</organism>
<gene>
    <name evidence="1" type="ORF">PCASD_23337</name>
</gene>
<comment type="caution">
    <text evidence="1">The sequence shown here is derived from an EMBL/GenBank/DDBJ whole genome shotgun (WGS) entry which is preliminary data.</text>
</comment>
<dbReference type="Proteomes" id="UP000235392">
    <property type="component" value="Unassembled WGS sequence"/>
</dbReference>